<dbReference type="Proteomes" id="UP001066276">
    <property type="component" value="Chromosome 5"/>
</dbReference>
<organism evidence="2 3">
    <name type="scientific">Pleurodeles waltl</name>
    <name type="common">Iberian ribbed newt</name>
    <dbReference type="NCBI Taxonomy" id="8319"/>
    <lineage>
        <taxon>Eukaryota</taxon>
        <taxon>Metazoa</taxon>
        <taxon>Chordata</taxon>
        <taxon>Craniata</taxon>
        <taxon>Vertebrata</taxon>
        <taxon>Euteleostomi</taxon>
        <taxon>Amphibia</taxon>
        <taxon>Batrachia</taxon>
        <taxon>Caudata</taxon>
        <taxon>Salamandroidea</taxon>
        <taxon>Salamandridae</taxon>
        <taxon>Pleurodelinae</taxon>
        <taxon>Pleurodeles</taxon>
    </lineage>
</organism>
<dbReference type="EMBL" id="JANPWB010000009">
    <property type="protein sequence ID" value="KAJ1157933.1"/>
    <property type="molecule type" value="Genomic_DNA"/>
</dbReference>
<evidence type="ECO:0000313" key="2">
    <source>
        <dbReference type="EMBL" id="KAJ1157933.1"/>
    </source>
</evidence>
<gene>
    <name evidence="2" type="ORF">NDU88_010630</name>
</gene>
<name>A0AAV7S3U1_PLEWA</name>
<comment type="caution">
    <text evidence="2">The sequence shown here is derived from an EMBL/GenBank/DDBJ whole genome shotgun (WGS) entry which is preliminary data.</text>
</comment>
<evidence type="ECO:0000256" key="1">
    <source>
        <dbReference type="SAM" id="MobiDB-lite"/>
    </source>
</evidence>
<dbReference type="AlphaFoldDB" id="A0AAV7S3U1"/>
<evidence type="ECO:0000313" key="3">
    <source>
        <dbReference type="Proteomes" id="UP001066276"/>
    </source>
</evidence>
<protein>
    <submittedName>
        <fullName evidence="2">Uncharacterized protein</fullName>
    </submittedName>
</protein>
<feature type="region of interest" description="Disordered" evidence="1">
    <location>
        <begin position="1"/>
        <end position="96"/>
    </location>
</feature>
<accession>A0AAV7S3U1</accession>
<sequence length="96" mass="10278">MSPPPPRLRIFRGHRVWDSSAPVPGIPRPPQQDEERQQGPRGPGDHALLPQFNARRAQARPAPPGNGGGAVSTLPAPPRVPHPPGRSSPRMSKGVK</sequence>
<feature type="compositionally biased region" description="Pro residues" evidence="1">
    <location>
        <begin position="75"/>
        <end position="86"/>
    </location>
</feature>
<reference evidence="2" key="1">
    <citation type="journal article" date="2022" name="bioRxiv">
        <title>Sequencing and chromosome-scale assembly of the giantPleurodeles waltlgenome.</title>
        <authorList>
            <person name="Brown T."/>
            <person name="Elewa A."/>
            <person name="Iarovenko S."/>
            <person name="Subramanian E."/>
            <person name="Araus A.J."/>
            <person name="Petzold A."/>
            <person name="Susuki M."/>
            <person name="Suzuki K.-i.T."/>
            <person name="Hayashi T."/>
            <person name="Toyoda A."/>
            <person name="Oliveira C."/>
            <person name="Osipova E."/>
            <person name="Leigh N.D."/>
            <person name="Simon A."/>
            <person name="Yun M.H."/>
        </authorList>
    </citation>
    <scope>NUCLEOTIDE SEQUENCE</scope>
    <source>
        <strain evidence="2">20211129_DDA</strain>
        <tissue evidence="2">Liver</tissue>
    </source>
</reference>
<keyword evidence="3" id="KW-1185">Reference proteome</keyword>
<proteinExistence type="predicted"/>
<feature type="compositionally biased region" description="Low complexity" evidence="1">
    <location>
        <begin position="50"/>
        <end position="60"/>
    </location>
</feature>